<reference evidence="2" key="1">
    <citation type="journal article" date="2023" name="DNA Res.">
        <title>Chromosome-level genome assembly of Phrynocephalus forsythii using third-generation DNA sequencing and Hi-C analysis.</title>
        <authorList>
            <person name="Qi Y."/>
            <person name="Zhao W."/>
            <person name="Zhao Y."/>
            <person name="Niu C."/>
            <person name="Cao S."/>
            <person name="Zhang Y."/>
        </authorList>
    </citation>
    <scope>NUCLEOTIDE SEQUENCE</scope>
    <source>
        <tissue evidence="2">Muscle</tissue>
    </source>
</reference>
<feature type="coiled-coil region" evidence="1">
    <location>
        <begin position="365"/>
        <end position="396"/>
    </location>
</feature>
<dbReference type="EMBL" id="JAPFRF010000001">
    <property type="protein sequence ID" value="KAJ7346030.1"/>
    <property type="molecule type" value="Genomic_DNA"/>
</dbReference>
<dbReference type="PANTHER" id="PTHR35838:SF1">
    <property type="entry name" value="TRICHOHYALIN-LIKE"/>
    <property type="match status" value="1"/>
</dbReference>
<dbReference type="Proteomes" id="UP001142489">
    <property type="component" value="Unassembled WGS sequence"/>
</dbReference>
<evidence type="ECO:0000313" key="2">
    <source>
        <dbReference type="EMBL" id="KAJ7346030.1"/>
    </source>
</evidence>
<evidence type="ECO:0000313" key="3">
    <source>
        <dbReference type="Proteomes" id="UP001142489"/>
    </source>
</evidence>
<keyword evidence="1" id="KW-0175">Coiled coil</keyword>
<organism evidence="2 3">
    <name type="scientific">Phrynocephalus forsythii</name>
    <dbReference type="NCBI Taxonomy" id="171643"/>
    <lineage>
        <taxon>Eukaryota</taxon>
        <taxon>Metazoa</taxon>
        <taxon>Chordata</taxon>
        <taxon>Craniata</taxon>
        <taxon>Vertebrata</taxon>
        <taxon>Euteleostomi</taxon>
        <taxon>Lepidosauria</taxon>
        <taxon>Squamata</taxon>
        <taxon>Bifurcata</taxon>
        <taxon>Unidentata</taxon>
        <taxon>Episquamata</taxon>
        <taxon>Toxicofera</taxon>
        <taxon>Iguania</taxon>
        <taxon>Acrodonta</taxon>
        <taxon>Agamidae</taxon>
        <taxon>Agaminae</taxon>
        <taxon>Phrynocephalus</taxon>
    </lineage>
</organism>
<accession>A0A9Q0Y894</accession>
<protein>
    <submittedName>
        <fullName evidence="2">Uncharacterized protein</fullName>
    </submittedName>
</protein>
<evidence type="ECO:0000256" key="1">
    <source>
        <dbReference type="SAM" id="Coils"/>
    </source>
</evidence>
<dbReference type="AlphaFoldDB" id="A0A9Q0Y894"/>
<dbReference type="PANTHER" id="PTHR35838">
    <property type="entry name" value="CHROMOSOME 21, WHOLE GENOME SHOTGUN SEQUENCE"/>
    <property type="match status" value="1"/>
</dbReference>
<gene>
    <name evidence="2" type="ORF">JRQ81_001980</name>
</gene>
<sequence>MANNVYLSLRLVQHDWIAFLIGVCYSSWSYVPNWGDQKDVWRRCKIKEKLEVLFILRLSVTSMEALYTSLQNEIQSFEEHIRHCHQAFDIHTFVNVLQLSFPEDGGIEDIQSVEQLQKLVESRKRGGQVIVTTAHARCNIALYIAWFVSYIKYLSSLKDMFDDKVVFPLCENLYVNDDVRGRREGPGYHTTKSIAHTAKQLFAVRRKWAWLLKREVIDEKAFSPQSLISLRGFTNIQPFVKVIRLVPDLFHKSLATAALARRWVELHAEQHNVQPTHLDASSAGKSKCMGPASLKQGYNVPTCAHELSKSQPDLVEIQAKDRSSDDGSTCIRTTNQERNKLREIHEELMPLLWREQRSWTLEAEIQEVNLRISNLQLQQEAMKQELEALSQQLEADNWSVPVRECQALRSKVDALGKQLKLEQYHKSILLGDWLLELEIRPILLQPIHRLQEHYQELVKLFQRRKEICQDLPAANGMD</sequence>
<keyword evidence="3" id="KW-1185">Reference proteome</keyword>
<name>A0A9Q0Y894_9SAUR</name>
<comment type="caution">
    <text evidence="2">The sequence shown here is derived from an EMBL/GenBank/DDBJ whole genome shotgun (WGS) entry which is preliminary data.</text>
</comment>
<dbReference type="OrthoDB" id="9949627at2759"/>
<proteinExistence type="predicted"/>